<feature type="domain" description="ABC transmembrane type-1" evidence="11">
    <location>
        <begin position="45"/>
        <end position="323"/>
    </location>
</feature>
<keyword evidence="7 9" id="KW-0472">Membrane</keyword>
<dbReference type="GO" id="GO:0016020">
    <property type="term" value="C:membrane"/>
    <property type="evidence" value="ECO:0007669"/>
    <property type="project" value="UniProtKB-SubCell"/>
</dbReference>
<dbReference type="InterPro" id="IPR011527">
    <property type="entry name" value="ABC1_TM_dom"/>
</dbReference>
<evidence type="ECO:0000256" key="9">
    <source>
        <dbReference type="SAM" id="Phobius"/>
    </source>
</evidence>
<comment type="subcellular location">
    <subcellularLocation>
        <location evidence="1">Membrane</location>
        <topology evidence="1">Multi-pass membrane protein</topology>
    </subcellularLocation>
</comment>
<feature type="transmembrane region" description="Helical" evidence="9">
    <location>
        <begin position="261"/>
        <end position="285"/>
    </location>
</feature>
<evidence type="ECO:0000256" key="2">
    <source>
        <dbReference type="ARBA" id="ARBA00022448"/>
    </source>
</evidence>
<evidence type="ECO:0000256" key="5">
    <source>
        <dbReference type="ARBA" id="ARBA00022840"/>
    </source>
</evidence>
<dbReference type="Pfam" id="PF00005">
    <property type="entry name" value="ABC_tran"/>
    <property type="match status" value="1"/>
</dbReference>
<comment type="similarity">
    <text evidence="8">Belongs to the ABC transporter superfamily. ABCB family. Heavy Metal importer (TC 3.A.1.210) subfamily.</text>
</comment>
<dbReference type="AlphaFoldDB" id="A0AAU9J9D3"/>
<keyword evidence="3 9" id="KW-0812">Transmembrane</keyword>
<dbReference type="InterPro" id="IPR039421">
    <property type="entry name" value="Type_1_exporter"/>
</dbReference>
<dbReference type="InterPro" id="IPR003593">
    <property type="entry name" value="AAA+_ATPase"/>
</dbReference>
<feature type="transmembrane region" description="Helical" evidence="9">
    <location>
        <begin position="40"/>
        <end position="63"/>
    </location>
</feature>
<evidence type="ECO:0000313" key="13">
    <source>
        <dbReference type="Proteomes" id="UP001162131"/>
    </source>
</evidence>
<sequence length="612" mass="69704">MGKKIRGDTQYNNEKPVSYWKFLKFTAPYCWNGINCCQRLILLSSLTLLVVYNLLKLLATIVLKSIVDQLAVGDVNYYYIGAFCLLEFFIEICNSLKTLSFVFVESKLQTELAAKVFNHVLNLSMKFHIARETGKILRCLQRGATSVPLVLRTLLFSFGPVILQIMFVMTYLSLKYELYYPMIVLGTVIIYIIFTIFASEWRSQIQRNINANDNKFSQKATDALFNFETVKYFNAEDHETKRCSAAFYEFRKEKVRMHASLVLLNTGQQVCIILGTSIALCLIAYEIYLGNKKVGDFVLMQGFISQIYTPLQAIGVYYDTIKQAIIDIEGVFGLLNEKLEIEDKQNAVKLDHCKGEIEFKNVDFGYSLEYPLVLKNINFKLSPGKTIGIVGKTGCGKSTLVRLLYRFYDVTNGSILLDGYDIKTLSQSSLRRHIAIVPQDCSLFNDTLGYNIAYGSAWDPKFDMNSKHTIDKIKWSAHQAQLDSFTEKLHEGYQTMVGEKGIRLSGGERQRVAIARAILKQPSILCFDEATSSLDSLTEKQIQNSLDMVSRNRTTIIIAHRLSTIMKADEIIVLKDGCIIERGTHKLLLEINGYYAQLWAEQERECTNEDNN</sequence>
<feature type="transmembrane region" description="Helical" evidence="9">
    <location>
        <begin position="178"/>
        <end position="198"/>
    </location>
</feature>
<dbReference type="PANTHER" id="PTHR24221:SF654">
    <property type="entry name" value="ATP-BINDING CASSETTE SUB-FAMILY B MEMBER 6"/>
    <property type="match status" value="1"/>
</dbReference>
<keyword evidence="4" id="KW-0547">Nucleotide-binding</keyword>
<dbReference type="InterPro" id="IPR027417">
    <property type="entry name" value="P-loop_NTPase"/>
</dbReference>
<name>A0AAU9J9D3_9CILI</name>
<keyword evidence="13" id="KW-1185">Reference proteome</keyword>
<dbReference type="Gene3D" id="1.20.1560.10">
    <property type="entry name" value="ABC transporter type 1, transmembrane domain"/>
    <property type="match status" value="1"/>
</dbReference>
<protein>
    <submittedName>
        <fullName evidence="12">Uncharacterized protein</fullName>
    </submittedName>
</protein>
<feature type="transmembrane region" description="Helical" evidence="9">
    <location>
        <begin position="149"/>
        <end position="172"/>
    </location>
</feature>
<dbReference type="PROSITE" id="PS50929">
    <property type="entry name" value="ABC_TM1F"/>
    <property type="match status" value="1"/>
</dbReference>
<dbReference type="InterPro" id="IPR036640">
    <property type="entry name" value="ABC1_TM_sf"/>
</dbReference>
<evidence type="ECO:0000256" key="4">
    <source>
        <dbReference type="ARBA" id="ARBA00022741"/>
    </source>
</evidence>
<feature type="domain" description="ABC transporter" evidence="10">
    <location>
        <begin position="357"/>
        <end position="601"/>
    </location>
</feature>
<evidence type="ECO:0000256" key="1">
    <source>
        <dbReference type="ARBA" id="ARBA00004141"/>
    </source>
</evidence>
<evidence type="ECO:0000256" key="6">
    <source>
        <dbReference type="ARBA" id="ARBA00022989"/>
    </source>
</evidence>
<dbReference type="CDD" id="cd18582">
    <property type="entry name" value="ABC_6TM_ATM1_ABCB7"/>
    <property type="match status" value="1"/>
</dbReference>
<dbReference type="EMBL" id="CAJZBQ010000032">
    <property type="protein sequence ID" value="CAG9322585.1"/>
    <property type="molecule type" value="Genomic_DNA"/>
</dbReference>
<dbReference type="SUPFAM" id="SSF52540">
    <property type="entry name" value="P-loop containing nucleoside triphosphate hydrolases"/>
    <property type="match status" value="1"/>
</dbReference>
<proteinExistence type="inferred from homology"/>
<dbReference type="Proteomes" id="UP001162131">
    <property type="component" value="Unassembled WGS sequence"/>
</dbReference>
<dbReference type="PROSITE" id="PS50893">
    <property type="entry name" value="ABC_TRANSPORTER_2"/>
    <property type="match status" value="1"/>
</dbReference>
<dbReference type="FunFam" id="3.40.50.300:FF:000287">
    <property type="entry name" value="Multidrug ABC transporter ATP-binding protein"/>
    <property type="match status" value="1"/>
</dbReference>
<evidence type="ECO:0000256" key="7">
    <source>
        <dbReference type="ARBA" id="ARBA00023136"/>
    </source>
</evidence>
<evidence type="ECO:0000256" key="3">
    <source>
        <dbReference type="ARBA" id="ARBA00022692"/>
    </source>
</evidence>
<evidence type="ECO:0000259" key="10">
    <source>
        <dbReference type="PROSITE" id="PS50893"/>
    </source>
</evidence>
<dbReference type="PROSITE" id="PS00211">
    <property type="entry name" value="ABC_TRANSPORTER_1"/>
    <property type="match status" value="1"/>
</dbReference>
<keyword evidence="5" id="KW-0067">ATP-binding</keyword>
<evidence type="ECO:0000256" key="8">
    <source>
        <dbReference type="ARBA" id="ARBA00024363"/>
    </source>
</evidence>
<organism evidence="12 13">
    <name type="scientific">Blepharisma stoltei</name>
    <dbReference type="NCBI Taxonomy" id="1481888"/>
    <lineage>
        <taxon>Eukaryota</taxon>
        <taxon>Sar</taxon>
        <taxon>Alveolata</taxon>
        <taxon>Ciliophora</taxon>
        <taxon>Postciliodesmatophora</taxon>
        <taxon>Heterotrichea</taxon>
        <taxon>Heterotrichida</taxon>
        <taxon>Blepharismidae</taxon>
        <taxon>Blepharisma</taxon>
    </lineage>
</organism>
<evidence type="ECO:0000313" key="12">
    <source>
        <dbReference type="EMBL" id="CAG9322585.1"/>
    </source>
</evidence>
<comment type="caution">
    <text evidence="12">The sequence shown here is derived from an EMBL/GenBank/DDBJ whole genome shotgun (WGS) entry which is preliminary data.</text>
</comment>
<dbReference type="GO" id="GO:0140359">
    <property type="term" value="F:ABC-type transporter activity"/>
    <property type="evidence" value="ECO:0007669"/>
    <property type="project" value="InterPro"/>
</dbReference>
<dbReference type="GO" id="GO:0005524">
    <property type="term" value="F:ATP binding"/>
    <property type="evidence" value="ECO:0007669"/>
    <property type="project" value="UniProtKB-KW"/>
</dbReference>
<gene>
    <name evidence="12" type="ORF">BSTOLATCC_MIC31711</name>
</gene>
<dbReference type="GO" id="GO:0016887">
    <property type="term" value="F:ATP hydrolysis activity"/>
    <property type="evidence" value="ECO:0007669"/>
    <property type="project" value="InterPro"/>
</dbReference>
<reference evidence="12" key="1">
    <citation type="submission" date="2021-09" db="EMBL/GenBank/DDBJ databases">
        <authorList>
            <consortium name="AG Swart"/>
            <person name="Singh M."/>
            <person name="Singh A."/>
            <person name="Seah K."/>
            <person name="Emmerich C."/>
        </authorList>
    </citation>
    <scope>NUCLEOTIDE SEQUENCE</scope>
    <source>
        <strain evidence="12">ATCC30299</strain>
    </source>
</reference>
<feature type="transmembrane region" description="Helical" evidence="9">
    <location>
        <begin position="75"/>
        <end position="93"/>
    </location>
</feature>
<dbReference type="InterPro" id="IPR017871">
    <property type="entry name" value="ABC_transporter-like_CS"/>
</dbReference>
<dbReference type="Pfam" id="PF00664">
    <property type="entry name" value="ABC_membrane"/>
    <property type="match status" value="1"/>
</dbReference>
<dbReference type="Gene3D" id="3.40.50.300">
    <property type="entry name" value="P-loop containing nucleotide triphosphate hydrolases"/>
    <property type="match status" value="1"/>
</dbReference>
<dbReference type="PANTHER" id="PTHR24221">
    <property type="entry name" value="ATP-BINDING CASSETTE SUB-FAMILY B"/>
    <property type="match status" value="1"/>
</dbReference>
<dbReference type="SMART" id="SM00382">
    <property type="entry name" value="AAA"/>
    <property type="match status" value="1"/>
</dbReference>
<evidence type="ECO:0000259" key="11">
    <source>
        <dbReference type="PROSITE" id="PS50929"/>
    </source>
</evidence>
<dbReference type="SUPFAM" id="SSF90123">
    <property type="entry name" value="ABC transporter transmembrane region"/>
    <property type="match status" value="1"/>
</dbReference>
<keyword evidence="6 9" id="KW-1133">Transmembrane helix</keyword>
<accession>A0AAU9J9D3</accession>
<dbReference type="InterPro" id="IPR003439">
    <property type="entry name" value="ABC_transporter-like_ATP-bd"/>
</dbReference>
<keyword evidence="2" id="KW-0813">Transport</keyword>